<dbReference type="HOGENOM" id="CLU_109321_1_0_6"/>
<accession>Q0A4Y9</accession>
<gene>
    <name evidence="2" type="ordered locus">Mlg_2758</name>
</gene>
<dbReference type="InterPro" id="IPR007446">
    <property type="entry name" value="PilP"/>
</dbReference>
<feature type="signal peptide" evidence="1">
    <location>
        <begin position="1"/>
        <end position="27"/>
    </location>
</feature>
<reference evidence="3" key="1">
    <citation type="submission" date="2006-08" db="EMBL/GenBank/DDBJ databases">
        <title>Complete sequence of Alkalilimnicola ehrilichei MLHE-1.</title>
        <authorList>
            <person name="Copeland A."/>
            <person name="Lucas S."/>
            <person name="Lapidus A."/>
            <person name="Barry K."/>
            <person name="Detter J.C."/>
            <person name="Glavina del Rio T."/>
            <person name="Hammon N."/>
            <person name="Israni S."/>
            <person name="Dalin E."/>
            <person name="Tice H."/>
            <person name="Pitluck S."/>
            <person name="Sims D."/>
            <person name="Brettin T."/>
            <person name="Bruce D."/>
            <person name="Han C."/>
            <person name="Tapia R."/>
            <person name="Gilna P."/>
            <person name="Schmutz J."/>
            <person name="Larimer F."/>
            <person name="Land M."/>
            <person name="Hauser L."/>
            <person name="Kyrpides N."/>
            <person name="Mikhailova N."/>
            <person name="Oremland R.S."/>
            <person name="Hoeft S.E."/>
            <person name="Switzer-Blum J."/>
            <person name="Kulp T."/>
            <person name="King G."/>
            <person name="Tabita R."/>
            <person name="Witte B."/>
            <person name="Santini J.M."/>
            <person name="Basu P."/>
            <person name="Hollibaugh J.T."/>
            <person name="Xie G."/>
            <person name="Stolz J.F."/>
            <person name="Richardson P."/>
        </authorList>
    </citation>
    <scope>NUCLEOTIDE SEQUENCE [LARGE SCALE GENOMIC DNA]</scope>
    <source>
        <strain evidence="3">ATCC BAA-1101 / DSM 17681 / MLHE-1</strain>
    </source>
</reference>
<dbReference type="RefSeq" id="WP_011630491.1">
    <property type="nucleotide sequence ID" value="NC_008340.1"/>
</dbReference>
<dbReference type="Proteomes" id="UP000001962">
    <property type="component" value="Chromosome"/>
</dbReference>
<dbReference type="PROSITE" id="PS51257">
    <property type="entry name" value="PROKAR_LIPOPROTEIN"/>
    <property type="match status" value="1"/>
</dbReference>
<keyword evidence="3" id="KW-1185">Reference proteome</keyword>
<dbReference type="eggNOG" id="COG3168">
    <property type="taxonomic scope" value="Bacteria"/>
</dbReference>
<dbReference type="PIRSF" id="PIRSF016481">
    <property type="entry name" value="Pilus_assembly_PilP"/>
    <property type="match status" value="1"/>
</dbReference>
<dbReference type="Pfam" id="PF04351">
    <property type="entry name" value="PilP"/>
    <property type="match status" value="1"/>
</dbReference>
<evidence type="ECO:0000256" key="1">
    <source>
        <dbReference type="SAM" id="SignalP"/>
    </source>
</evidence>
<evidence type="ECO:0000313" key="2">
    <source>
        <dbReference type="EMBL" id="ABI58098.1"/>
    </source>
</evidence>
<dbReference type="AlphaFoldDB" id="Q0A4Y9"/>
<dbReference type="EMBL" id="CP000453">
    <property type="protein sequence ID" value="ABI58098.1"/>
    <property type="molecule type" value="Genomic_DNA"/>
</dbReference>
<dbReference type="KEGG" id="aeh:Mlg_2758"/>
<sequence length="181" mass="20257">MQGRNGHLPFTLRRGLFLMALAALLLAGCSEDMSDLERKISEPAPESEIDPIPSFEEAAAVRFPATLPRDPFRPLGFGPEREEEVLTAAVIDPDRPREPLEHFQRDSLRFVGTLGRGDVRHAMIQDPEQRIHLVTVGNYLGRASGRIEEISPERIVLTEKVRDRHGQVVERPAALNLQPAQ</sequence>
<evidence type="ECO:0000313" key="3">
    <source>
        <dbReference type="Proteomes" id="UP000001962"/>
    </source>
</evidence>
<keyword evidence="1" id="KW-0732">Signal</keyword>
<name>Q0A4Y9_ALKEH</name>
<proteinExistence type="predicted"/>
<feature type="chain" id="PRO_5004167820" evidence="1">
    <location>
        <begin position="28"/>
        <end position="181"/>
    </location>
</feature>
<organism evidence="2 3">
    <name type="scientific">Alkalilimnicola ehrlichii (strain ATCC BAA-1101 / DSM 17681 / MLHE-1)</name>
    <dbReference type="NCBI Taxonomy" id="187272"/>
    <lineage>
        <taxon>Bacteria</taxon>
        <taxon>Pseudomonadati</taxon>
        <taxon>Pseudomonadota</taxon>
        <taxon>Gammaproteobacteria</taxon>
        <taxon>Chromatiales</taxon>
        <taxon>Ectothiorhodospiraceae</taxon>
        <taxon>Alkalilimnicola</taxon>
    </lineage>
</organism>
<dbReference type="Gene3D" id="2.30.30.830">
    <property type="match status" value="1"/>
</dbReference>
<dbReference type="OrthoDB" id="5296580at2"/>
<protein>
    <submittedName>
        <fullName evidence="2">Pilus assembly protein, PilQ</fullName>
    </submittedName>
</protein>